<dbReference type="HOGENOM" id="CLU_627571_0_0_1"/>
<dbReference type="OrthoDB" id="10615125at2759"/>
<feature type="region of interest" description="Disordered" evidence="1">
    <location>
        <begin position="194"/>
        <end position="242"/>
    </location>
</feature>
<feature type="compositionally biased region" description="Basic and acidic residues" evidence="1">
    <location>
        <begin position="381"/>
        <end position="390"/>
    </location>
</feature>
<evidence type="ECO:0000313" key="4">
    <source>
        <dbReference type="Proteomes" id="UP000007014"/>
    </source>
</evidence>
<dbReference type="EMBL" id="AP006489">
    <property type="protein sequence ID" value="BAM79550.1"/>
    <property type="molecule type" value="Genomic_DNA"/>
</dbReference>
<dbReference type="InterPro" id="IPR042091">
    <property type="entry name" value="Ska2_N"/>
</dbReference>
<dbReference type="KEGG" id="cme:CYME_CMG015C"/>
<dbReference type="Gene3D" id="6.10.250.1380">
    <property type="match status" value="1"/>
</dbReference>
<dbReference type="Pfam" id="PF16740">
    <property type="entry name" value="SKA2"/>
    <property type="match status" value="1"/>
</dbReference>
<keyword evidence="4" id="KW-1185">Reference proteome</keyword>
<name>M1V4N6_CYAM1</name>
<feature type="region of interest" description="Disordered" evidence="1">
    <location>
        <begin position="381"/>
        <end position="437"/>
    </location>
</feature>
<dbReference type="GeneID" id="16993325"/>
<feature type="region of interest" description="Disordered" evidence="1">
    <location>
        <begin position="344"/>
        <end position="367"/>
    </location>
</feature>
<protein>
    <recommendedName>
        <fullName evidence="2">Ska2 N-terminal domain-containing protein</fullName>
    </recommendedName>
</protein>
<evidence type="ECO:0000313" key="3">
    <source>
        <dbReference type="EMBL" id="BAM79550.1"/>
    </source>
</evidence>
<dbReference type="AlphaFoldDB" id="M1V4N6"/>
<dbReference type="Gramene" id="CMG015CT">
    <property type="protein sequence ID" value="CMG015CT"/>
    <property type="gene ID" value="CMG015C"/>
</dbReference>
<feature type="domain" description="Ska2 N-terminal" evidence="2">
    <location>
        <begin position="2"/>
        <end position="90"/>
    </location>
</feature>
<sequence length="437" mass="48723">MEEAIEALHAAWERLERDVSLLEHRVAQELLRRDGDRALPDPVRLIERLYDLQRAFPALRAHWERTVALKHDLISITQAILFKNREEIQKAIRELEDEGILPERAPNLDERLADPLSQFGASYRQWQAAMTQSIRIWERLDGETPQNGISCSGAGTGTFTVPDLSLVDAATESLPLAMVQAGLVFDAADTGPVTVLNDGNDENDQPDNNSKSSDAFESASHETSAAHKYEPPSMQPEADTPDSWSMDGFVPIAKAAFQRLPLLLRRRVTSLDALNQAYEKLFCALHERGRTALSDAEAVELLGHQASEQLEVLRALAVLRKMREGWILATASSDAFIRHRPHSVQVPFPKPQQDAHNSRPRSLPVPHGAVLNHAHCEFVQDTSAKSDQRSTRPSPGSHTSQRALPQAPQQSERTRGTRRRSSTCRVSRNPLDNVAIM</sequence>
<feature type="compositionally biased region" description="Polar residues" evidence="1">
    <location>
        <begin position="206"/>
        <end position="215"/>
    </location>
</feature>
<reference evidence="3 4" key="2">
    <citation type="journal article" date="2007" name="BMC Biol.">
        <title>A 100%-complete sequence reveals unusually simple genomic features in the hot-spring red alga Cyanidioschyzon merolae.</title>
        <authorList>
            <person name="Nozaki H."/>
            <person name="Takano H."/>
            <person name="Misumi O."/>
            <person name="Terasawa K."/>
            <person name="Matsuzaki M."/>
            <person name="Maruyama S."/>
            <person name="Nishida K."/>
            <person name="Yagisawa F."/>
            <person name="Yoshida Y."/>
            <person name="Fujiwara T."/>
            <person name="Takio S."/>
            <person name="Tamura K."/>
            <person name="Chung S.J."/>
            <person name="Nakamura S."/>
            <person name="Kuroiwa H."/>
            <person name="Tanaka K."/>
            <person name="Sato N."/>
            <person name="Kuroiwa T."/>
        </authorList>
    </citation>
    <scope>NUCLEOTIDE SEQUENCE [LARGE SCALE GENOMIC DNA]</scope>
    <source>
        <strain evidence="3 4">10D</strain>
    </source>
</reference>
<dbReference type="OMA" id="EQDIRCE"/>
<dbReference type="RefSeq" id="XP_005535836.1">
    <property type="nucleotide sequence ID" value="XM_005535779.1"/>
</dbReference>
<reference evidence="3 4" key="1">
    <citation type="journal article" date="2004" name="Nature">
        <title>Genome sequence of the ultrasmall unicellular red alga Cyanidioschyzon merolae 10D.</title>
        <authorList>
            <person name="Matsuzaki M."/>
            <person name="Misumi O."/>
            <person name="Shin-i T."/>
            <person name="Maruyama S."/>
            <person name="Takahara M."/>
            <person name="Miyagishima S."/>
            <person name="Mori T."/>
            <person name="Nishida K."/>
            <person name="Yagisawa F."/>
            <person name="Nishida K."/>
            <person name="Yoshida Y."/>
            <person name="Nishimura Y."/>
            <person name="Nakao S."/>
            <person name="Kobayashi T."/>
            <person name="Momoyama Y."/>
            <person name="Higashiyama T."/>
            <person name="Minoda A."/>
            <person name="Sano M."/>
            <person name="Nomoto H."/>
            <person name="Oishi K."/>
            <person name="Hayashi H."/>
            <person name="Ohta F."/>
            <person name="Nishizaka S."/>
            <person name="Haga S."/>
            <person name="Miura S."/>
            <person name="Morishita T."/>
            <person name="Kabeya Y."/>
            <person name="Terasawa K."/>
            <person name="Suzuki Y."/>
            <person name="Ishii Y."/>
            <person name="Asakawa S."/>
            <person name="Takano H."/>
            <person name="Ohta N."/>
            <person name="Kuroiwa H."/>
            <person name="Tanaka K."/>
            <person name="Shimizu N."/>
            <person name="Sugano S."/>
            <person name="Sato N."/>
            <person name="Nozaki H."/>
            <person name="Ogasawara N."/>
            <person name="Kohara Y."/>
            <person name="Kuroiwa T."/>
        </authorList>
    </citation>
    <scope>NUCLEOTIDE SEQUENCE [LARGE SCALE GENOMIC DNA]</scope>
    <source>
        <strain evidence="3 4">10D</strain>
    </source>
</reference>
<evidence type="ECO:0000256" key="1">
    <source>
        <dbReference type="SAM" id="MobiDB-lite"/>
    </source>
</evidence>
<organism evidence="3 4">
    <name type="scientific">Cyanidioschyzon merolae (strain NIES-3377 / 10D)</name>
    <name type="common">Unicellular red alga</name>
    <dbReference type="NCBI Taxonomy" id="280699"/>
    <lineage>
        <taxon>Eukaryota</taxon>
        <taxon>Rhodophyta</taxon>
        <taxon>Bangiophyceae</taxon>
        <taxon>Cyanidiales</taxon>
        <taxon>Cyanidiaceae</taxon>
        <taxon>Cyanidioschyzon</taxon>
    </lineage>
</organism>
<gene>
    <name evidence="3" type="ORF">CYME_CMG015C</name>
</gene>
<proteinExistence type="predicted"/>
<accession>M1V4N6</accession>
<evidence type="ECO:0000259" key="2">
    <source>
        <dbReference type="Pfam" id="PF16740"/>
    </source>
</evidence>
<dbReference type="Proteomes" id="UP000007014">
    <property type="component" value="Chromosome 7"/>
</dbReference>
<feature type="compositionally biased region" description="Polar residues" evidence="1">
    <location>
        <begin position="391"/>
        <end position="411"/>
    </location>
</feature>